<comment type="caution">
    <text evidence="1">The sequence shown here is derived from an EMBL/GenBank/DDBJ whole genome shotgun (WGS) entry which is preliminary data.</text>
</comment>
<keyword evidence="2" id="KW-1185">Reference proteome</keyword>
<sequence length="200" mass="21850">MPLPATASDRELAHSRTISFKGYKRVDGLWDVEGHLLDVRPQEAAWPGGGRAANEPIHSMFLRLTVDETGVIKDVAASTDASPFEGMCGKIVSVYTTLVGTRVGTGFRRNVLQLVGDLNGCTHMTELLLGMGTAVLQTLAGEIPLQPDRKPFNLDGCHALDTSGEIVAKFYPLWYRARAVSDSVKNDVVTPSQDRWQIQQ</sequence>
<dbReference type="AlphaFoldDB" id="A0A3A3FL19"/>
<gene>
    <name evidence="1" type="ORF">D3871_18580</name>
</gene>
<dbReference type="EMBL" id="QYUO01000002">
    <property type="protein sequence ID" value="RJF95421.1"/>
    <property type="molecule type" value="Genomic_DNA"/>
</dbReference>
<accession>A0A3A3FL19</accession>
<dbReference type="OrthoDB" id="6862397at2"/>
<protein>
    <submittedName>
        <fullName evidence="1">DUF2889 domain-containing protein</fullName>
    </submittedName>
</protein>
<evidence type="ECO:0000313" key="1">
    <source>
        <dbReference type="EMBL" id="RJF95421.1"/>
    </source>
</evidence>
<name>A0A3A3FL19_9BURK</name>
<organism evidence="1 2">
    <name type="scientific">Noviherbaspirillum saxi</name>
    <dbReference type="NCBI Taxonomy" id="2320863"/>
    <lineage>
        <taxon>Bacteria</taxon>
        <taxon>Pseudomonadati</taxon>
        <taxon>Pseudomonadota</taxon>
        <taxon>Betaproteobacteria</taxon>
        <taxon>Burkholderiales</taxon>
        <taxon>Oxalobacteraceae</taxon>
        <taxon>Noviherbaspirillum</taxon>
    </lineage>
</organism>
<dbReference type="RefSeq" id="WP_119770571.1">
    <property type="nucleotide sequence ID" value="NZ_QYUO01000002.1"/>
</dbReference>
<evidence type="ECO:0000313" key="2">
    <source>
        <dbReference type="Proteomes" id="UP000265955"/>
    </source>
</evidence>
<reference evidence="2" key="1">
    <citation type="submission" date="2018-09" db="EMBL/GenBank/DDBJ databases">
        <authorList>
            <person name="Zhu H."/>
        </authorList>
    </citation>
    <scope>NUCLEOTIDE SEQUENCE [LARGE SCALE GENOMIC DNA]</scope>
    <source>
        <strain evidence="2">K1R23-30</strain>
    </source>
</reference>
<dbReference type="Proteomes" id="UP000265955">
    <property type="component" value="Unassembled WGS sequence"/>
</dbReference>
<dbReference type="InterPro" id="IPR021312">
    <property type="entry name" value="DUF2889"/>
</dbReference>
<dbReference type="Pfam" id="PF11136">
    <property type="entry name" value="DUF2889"/>
    <property type="match status" value="1"/>
</dbReference>
<proteinExistence type="predicted"/>